<gene>
    <name evidence="5" type="primary">tsaA</name>
    <name evidence="5" type="ORF">ENL21_04065</name>
</gene>
<evidence type="ECO:0000256" key="2">
    <source>
        <dbReference type="ARBA" id="ARBA00033753"/>
    </source>
</evidence>
<dbReference type="NCBIfam" id="TIGR00104">
    <property type="entry name" value="tRNA_TsaA"/>
    <property type="match status" value="1"/>
</dbReference>
<organism evidence="5">
    <name type="scientific">Caldithrix abyssi</name>
    <dbReference type="NCBI Taxonomy" id="187145"/>
    <lineage>
        <taxon>Bacteria</taxon>
        <taxon>Pseudomonadati</taxon>
        <taxon>Calditrichota</taxon>
        <taxon>Calditrichia</taxon>
        <taxon>Calditrichales</taxon>
        <taxon>Calditrichaceae</taxon>
        <taxon>Caldithrix</taxon>
    </lineage>
</organism>
<dbReference type="Proteomes" id="UP000886111">
    <property type="component" value="Unassembled WGS sequence"/>
</dbReference>
<dbReference type="InterPro" id="IPR036414">
    <property type="entry name" value="YaeB_N_sf"/>
</dbReference>
<dbReference type="PROSITE" id="PS51668">
    <property type="entry name" value="TSAA_2"/>
    <property type="match status" value="1"/>
</dbReference>
<dbReference type="InterPro" id="IPR023370">
    <property type="entry name" value="TrmO-like_N"/>
</dbReference>
<evidence type="ECO:0000256" key="3">
    <source>
        <dbReference type="SAM" id="MobiDB-lite"/>
    </source>
</evidence>
<dbReference type="InterPro" id="IPR036413">
    <property type="entry name" value="YaeB-like_sf"/>
</dbReference>
<dbReference type="InterPro" id="IPR040372">
    <property type="entry name" value="YaeB-like"/>
</dbReference>
<dbReference type="PANTHER" id="PTHR12818:SF0">
    <property type="entry name" value="TRNA (ADENINE(37)-N6)-METHYLTRANSFERASE"/>
    <property type="match status" value="1"/>
</dbReference>
<feature type="domain" description="TsaA-like" evidence="4">
    <location>
        <begin position="9"/>
        <end position="140"/>
    </location>
</feature>
<dbReference type="PANTHER" id="PTHR12818">
    <property type="entry name" value="TRNA (ADENINE(37)-N6)-METHYLTRANSFERASE"/>
    <property type="match status" value="1"/>
</dbReference>
<dbReference type="SUPFAM" id="SSF118196">
    <property type="entry name" value="YaeB-like"/>
    <property type="match status" value="1"/>
</dbReference>
<dbReference type="AlphaFoldDB" id="A0A7V5H3H4"/>
<evidence type="ECO:0000259" key="4">
    <source>
        <dbReference type="PROSITE" id="PS51668"/>
    </source>
</evidence>
<dbReference type="Pfam" id="PF01980">
    <property type="entry name" value="TrmO_N"/>
    <property type="match status" value="1"/>
</dbReference>
<name>A0A7V5H3H4_CALAY</name>
<accession>A0A7V5H3H4</accession>
<sequence>MNKIKKICYEPIGYICTEHKDPNQVPVQPIYAKGFKGYVKLRPEFVAGLEHLEDFSHIFLIVHMHLKKEKKLKVVPFFHNNEKGIFATRSPARPNPIGLSLVRLEKIEGNKIWVSDLDLVDGTPVLDIKPFTKQLDSRQNTRDGWVDQIDPEEAKRKGRRQIK</sequence>
<protein>
    <submittedName>
        <fullName evidence="5">tRNA (N6-threonylcarbamoyladenosine(37)-N6)-methyltransferase TrmO</fullName>
    </submittedName>
</protein>
<dbReference type="CDD" id="cd09281">
    <property type="entry name" value="UPF0066"/>
    <property type="match status" value="1"/>
</dbReference>
<evidence type="ECO:0000256" key="1">
    <source>
        <dbReference type="ARBA" id="ARBA00022691"/>
    </source>
</evidence>
<reference evidence="5" key="1">
    <citation type="journal article" date="2020" name="mSystems">
        <title>Genome- and Community-Level Interaction Insights into Carbon Utilization and Element Cycling Functions of Hydrothermarchaeota in Hydrothermal Sediment.</title>
        <authorList>
            <person name="Zhou Z."/>
            <person name="Liu Y."/>
            <person name="Xu W."/>
            <person name="Pan J."/>
            <person name="Luo Z.H."/>
            <person name="Li M."/>
        </authorList>
    </citation>
    <scope>NUCLEOTIDE SEQUENCE [LARGE SCALE GENOMIC DNA]</scope>
    <source>
        <strain evidence="5">HyVt-76</strain>
    </source>
</reference>
<dbReference type="Gene3D" id="2.40.30.70">
    <property type="entry name" value="YaeB-like"/>
    <property type="match status" value="1"/>
</dbReference>
<evidence type="ECO:0000313" key="5">
    <source>
        <dbReference type="EMBL" id="HHE54932.1"/>
    </source>
</evidence>
<dbReference type="EMBL" id="DRTD01000302">
    <property type="protein sequence ID" value="HHE54932.1"/>
    <property type="molecule type" value="Genomic_DNA"/>
</dbReference>
<feature type="region of interest" description="Disordered" evidence="3">
    <location>
        <begin position="142"/>
        <end position="163"/>
    </location>
</feature>
<comment type="similarity">
    <text evidence="2">Belongs to the tRNA methyltransferase O family.</text>
</comment>
<keyword evidence="1" id="KW-0949">S-adenosyl-L-methionine</keyword>
<proteinExistence type="inferred from homology"/>
<comment type="caution">
    <text evidence="5">The sequence shown here is derived from an EMBL/GenBank/DDBJ whole genome shotgun (WGS) entry which is preliminary data.</text>
</comment>